<feature type="transmembrane region" description="Helical" evidence="2">
    <location>
        <begin position="111"/>
        <end position="133"/>
    </location>
</feature>
<dbReference type="PANTHER" id="PTHR34473:SF2">
    <property type="entry name" value="UPF0699 TRANSMEMBRANE PROTEIN YDBT"/>
    <property type="match status" value="1"/>
</dbReference>
<feature type="transmembrane region" description="Helical" evidence="2">
    <location>
        <begin position="433"/>
        <end position="454"/>
    </location>
</feature>
<reference evidence="5" key="1">
    <citation type="submission" date="2018-05" db="EMBL/GenBank/DDBJ databases">
        <title>Genome Sequencing of selected type strains of the family Eggerthellaceae.</title>
        <authorList>
            <person name="Danylec N."/>
            <person name="Stoll D.A."/>
            <person name="Doetsch A."/>
            <person name="Huch M."/>
        </authorList>
    </citation>
    <scope>NUCLEOTIDE SEQUENCE [LARGE SCALE GENOMIC DNA]</scope>
    <source>
        <strain evidence="5">DSM 17537</strain>
    </source>
</reference>
<dbReference type="PANTHER" id="PTHR34473">
    <property type="entry name" value="UPF0699 TRANSMEMBRANE PROTEIN YDBS"/>
    <property type="match status" value="1"/>
</dbReference>
<protein>
    <recommendedName>
        <fullName evidence="3">YdbS-like PH domain-containing protein</fullName>
    </recommendedName>
</protein>
<keyword evidence="2" id="KW-0812">Transmembrane</keyword>
<dbReference type="RefSeq" id="WP_123198351.1">
    <property type="nucleotide sequence ID" value="NZ_QICB01000004.1"/>
</dbReference>
<dbReference type="OrthoDB" id="7364633at2"/>
<feature type="domain" description="YdbS-like PH" evidence="3">
    <location>
        <begin position="459"/>
        <end position="512"/>
    </location>
</feature>
<dbReference type="Pfam" id="PF03703">
    <property type="entry name" value="bPH_2"/>
    <property type="match status" value="3"/>
</dbReference>
<keyword evidence="2" id="KW-1133">Transmembrane helix</keyword>
<organism evidence="4 5">
    <name type="scientific">Slackia faecicanis</name>
    <dbReference type="NCBI Taxonomy" id="255723"/>
    <lineage>
        <taxon>Bacteria</taxon>
        <taxon>Bacillati</taxon>
        <taxon>Actinomycetota</taxon>
        <taxon>Coriobacteriia</taxon>
        <taxon>Eggerthellales</taxon>
        <taxon>Eggerthellaceae</taxon>
        <taxon>Slackia</taxon>
    </lineage>
</organism>
<proteinExistence type="predicted"/>
<evidence type="ECO:0000313" key="5">
    <source>
        <dbReference type="Proteomes" id="UP000267368"/>
    </source>
</evidence>
<accession>A0A3N0AFH2</accession>
<evidence type="ECO:0000259" key="3">
    <source>
        <dbReference type="Pfam" id="PF03703"/>
    </source>
</evidence>
<feature type="transmembrane region" description="Helical" evidence="2">
    <location>
        <begin position="574"/>
        <end position="593"/>
    </location>
</feature>
<dbReference type="InterPro" id="IPR005182">
    <property type="entry name" value="YdbS-like_PH"/>
</dbReference>
<dbReference type="AlphaFoldDB" id="A0A3N0AFH2"/>
<gene>
    <name evidence="4" type="ORF">DMP07_06565</name>
</gene>
<sequence>MGDSYNNVPDQVLDEPRAASPASCEPVDTAAGAQACEVPHPDAGSASAGRTAAPATEAGVPLQSLGAEWQAYRDALAAYARAGAAALAPNDPRNAVPASLRPGRHAVHHSYIWLGGLSAVGAIMLVMILSSAGSIMSMVEGGMPVFIALAASAGIGLLTALVVGAVVFAAQWLAWKNLSYELAPTEFSLFSGIVNKKRRHVPYQRIQSVNQQAGVMQRVLGICDVKIDTAGGAANEAVTLRYVRTSEAEALRSELFRRKKVLLAGGALDEFGTAYVGGTVVPSAWMIACAGGDARSAQIAFGADPAAADMSLEQACSCVGTPAEGNLLDGADELLNDMRGVFGGQEVATGAVSYEAGLSNKELFFAGLSGAAGHFGVIIAGIIGLAGTLAQFFESNIEAWVEGAMAGVSADASLPAQGAAALGGLFGSFAWQVALWAVVSVLALWAFSVIGTIVQYGGFKVRRREGRIEVEHGLLQRTFHGIDVDRVQTVVVKESFVRRMFGYCELSVGKIDSAVQDSQDGAPQARGMVIHPFVKTSRVPDLVGGLLPEFADMPEQTVRPAPVALRRAIVRKGVIRSTVFWLMVGAILGRIGLEAGLRSGALAIDAGMLALCETAFAAAVALFIIAFALNVVDAVLWHRSSVLGYDSSFMSITNGGLSKTTAVFPRKKIQFGYVKTNPFQRGAHVAIVNARTAAGVGGITEQLWDVPEEEAARWLEWVRPRTVASANGAVRANGAAPADEAAAANGAEG</sequence>
<keyword evidence="2" id="KW-0472">Membrane</keyword>
<feature type="transmembrane region" description="Helical" evidence="2">
    <location>
        <begin position="608"/>
        <end position="632"/>
    </location>
</feature>
<keyword evidence="5" id="KW-1185">Reference proteome</keyword>
<feature type="domain" description="YdbS-like PH" evidence="3">
    <location>
        <begin position="175"/>
        <end position="254"/>
    </location>
</feature>
<evidence type="ECO:0000256" key="1">
    <source>
        <dbReference type="SAM" id="MobiDB-lite"/>
    </source>
</evidence>
<dbReference type="EMBL" id="QICB01000004">
    <property type="protein sequence ID" value="RNL19628.1"/>
    <property type="molecule type" value="Genomic_DNA"/>
</dbReference>
<feature type="transmembrane region" description="Helical" evidence="2">
    <location>
        <begin position="363"/>
        <end position="386"/>
    </location>
</feature>
<dbReference type="Proteomes" id="UP000267368">
    <property type="component" value="Unassembled WGS sequence"/>
</dbReference>
<name>A0A3N0AFH2_9ACTN</name>
<feature type="transmembrane region" description="Helical" evidence="2">
    <location>
        <begin position="145"/>
        <end position="170"/>
    </location>
</feature>
<comment type="caution">
    <text evidence="4">The sequence shown here is derived from an EMBL/GenBank/DDBJ whole genome shotgun (WGS) entry which is preliminary data.</text>
</comment>
<evidence type="ECO:0000256" key="2">
    <source>
        <dbReference type="SAM" id="Phobius"/>
    </source>
</evidence>
<feature type="region of interest" description="Disordered" evidence="1">
    <location>
        <begin position="1"/>
        <end position="52"/>
    </location>
</feature>
<feature type="domain" description="YdbS-like PH" evidence="3">
    <location>
        <begin position="647"/>
        <end position="717"/>
    </location>
</feature>
<evidence type="ECO:0000313" key="4">
    <source>
        <dbReference type="EMBL" id="RNL19628.1"/>
    </source>
</evidence>